<dbReference type="SUPFAM" id="SSF48371">
    <property type="entry name" value="ARM repeat"/>
    <property type="match status" value="1"/>
</dbReference>
<dbReference type="EMBL" id="SGPM01000181">
    <property type="protein sequence ID" value="THH28403.1"/>
    <property type="molecule type" value="Genomic_DNA"/>
</dbReference>
<feature type="compositionally biased region" description="Basic and acidic residues" evidence="1">
    <location>
        <begin position="161"/>
        <end position="171"/>
    </location>
</feature>
<dbReference type="InterPro" id="IPR016024">
    <property type="entry name" value="ARM-type_fold"/>
</dbReference>
<name>A0A4V3XIB6_9APHY</name>
<accession>A0A4V3XIB6</accession>
<protein>
    <submittedName>
        <fullName evidence="2">Uncharacterized protein</fullName>
    </submittedName>
</protein>
<feature type="region of interest" description="Disordered" evidence="1">
    <location>
        <begin position="161"/>
        <end position="211"/>
    </location>
</feature>
<comment type="caution">
    <text evidence="2">The sequence shown here is derived from an EMBL/GenBank/DDBJ whole genome shotgun (WGS) entry which is preliminary data.</text>
</comment>
<evidence type="ECO:0000313" key="3">
    <source>
        <dbReference type="Proteomes" id="UP000308730"/>
    </source>
</evidence>
<reference evidence="2 3" key="1">
    <citation type="submission" date="2019-02" db="EMBL/GenBank/DDBJ databases">
        <title>Genome sequencing of the rare red list fungi Antrodiella citrinella (Flaviporus citrinellus).</title>
        <authorList>
            <person name="Buettner E."/>
            <person name="Kellner H."/>
        </authorList>
    </citation>
    <scope>NUCLEOTIDE SEQUENCE [LARGE SCALE GENOMIC DNA]</scope>
    <source>
        <strain evidence="2 3">DSM 108506</strain>
    </source>
</reference>
<dbReference type="AlphaFoldDB" id="A0A4V3XIB6"/>
<organism evidence="2 3">
    <name type="scientific">Antrodiella citrinella</name>
    <dbReference type="NCBI Taxonomy" id="2447956"/>
    <lineage>
        <taxon>Eukaryota</taxon>
        <taxon>Fungi</taxon>
        <taxon>Dikarya</taxon>
        <taxon>Basidiomycota</taxon>
        <taxon>Agaricomycotina</taxon>
        <taxon>Agaricomycetes</taxon>
        <taxon>Polyporales</taxon>
        <taxon>Steccherinaceae</taxon>
        <taxon>Antrodiella</taxon>
    </lineage>
</organism>
<evidence type="ECO:0000313" key="2">
    <source>
        <dbReference type="EMBL" id="THH28403.1"/>
    </source>
</evidence>
<dbReference type="Proteomes" id="UP000308730">
    <property type="component" value="Unassembled WGS sequence"/>
</dbReference>
<proteinExistence type="predicted"/>
<gene>
    <name evidence="2" type="ORF">EUX98_g5787</name>
</gene>
<feature type="compositionally biased region" description="Acidic residues" evidence="1">
    <location>
        <begin position="172"/>
        <end position="207"/>
    </location>
</feature>
<evidence type="ECO:0000256" key="1">
    <source>
        <dbReference type="SAM" id="MobiDB-lite"/>
    </source>
</evidence>
<sequence length="220" mass="24699">MVVNYMSSDKSTLTTCSLLSHRWSSSTFPKLFRSITVYIEDMVKTPPCNWTSDHTLDALAGLLASDGAFESKVLVAYVKHLRVVGNGFYSNRPVDVECLFSIIDKLNLDSFCLSGAYLTSCLPEAFKAVYASQHPIPKKLRLLRLDDVCIYPLAALTRALKEEENEEKEKQDEDGDEDDSDDDDLDEDNNDDDTDDDDDDDDEDEDALTVCPLVQVLEHV</sequence>
<keyword evidence="3" id="KW-1185">Reference proteome</keyword>